<name>A0A835K3L0_9ROSI</name>
<dbReference type="PANTHER" id="PTHR47122:SF5">
    <property type="entry name" value="TRF-LIKE 8"/>
    <property type="match status" value="1"/>
</dbReference>
<dbReference type="Gene3D" id="1.10.246.220">
    <property type="match status" value="1"/>
</dbReference>
<dbReference type="InterPro" id="IPR017930">
    <property type="entry name" value="Myb_dom"/>
</dbReference>
<dbReference type="CDD" id="cd11660">
    <property type="entry name" value="SANT_TRF"/>
    <property type="match status" value="1"/>
</dbReference>
<evidence type="ECO:0000256" key="2">
    <source>
        <dbReference type="ARBA" id="ARBA00023242"/>
    </source>
</evidence>
<organism evidence="6 7">
    <name type="scientific">Salix dunnii</name>
    <dbReference type="NCBI Taxonomy" id="1413687"/>
    <lineage>
        <taxon>Eukaryota</taxon>
        <taxon>Viridiplantae</taxon>
        <taxon>Streptophyta</taxon>
        <taxon>Embryophyta</taxon>
        <taxon>Tracheophyta</taxon>
        <taxon>Spermatophyta</taxon>
        <taxon>Magnoliopsida</taxon>
        <taxon>eudicotyledons</taxon>
        <taxon>Gunneridae</taxon>
        <taxon>Pentapetalae</taxon>
        <taxon>rosids</taxon>
        <taxon>fabids</taxon>
        <taxon>Malpighiales</taxon>
        <taxon>Salicaceae</taxon>
        <taxon>Saliceae</taxon>
        <taxon>Salix</taxon>
    </lineage>
</organism>
<feature type="domain" description="Myb-like" evidence="4">
    <location>
        <begin position="469"/>
        <end position="524"/>
    </location>
</feature>
<dbReference type="Proteomes" id="UP000657918">
    <property type="component" value="Unassembled WGS sequence"/>
</dbReference>
<dbReference type="SMART" id="SM00717">
    <property type="entry name" value="SANT"/>
    <property type="match status" value="1"/>
</dbReference>
<keyword evidence="7" id="KW-1185">Reference proteome</keyword>
<feature type="region of interest" description="Disordered" evidence="3">
    <location>
        <begin position="157"/>
        <end position="230"/>
    </location>
</feature>
<dbReference type="SUPFAM" id="SSF46689">
    <property type="entry name" value="Homeodomain-like"/>
    <property type="match status" value="1"/>
</dbReference>
<evidence type="ECO:0000313" key="6">
    <source>
        <dbReference type="EMBL" id="KAF9680263.1"/>
    </source>
</evidence>
<dbReference type="PROSITE" id="PS51294">
    <property type="entry name" value="HTH_MYB"/>
    <property type="match status" value="1"/>
</dbReference>
<protein>
    <submittedName>
        <fullName evidence="6">Uncharacterized protein</fullName>
    </submittedName>
</protein>
<sequence length="581" mass="65024">MDEKCQRVRMDQETHFPKKFASMKCQRVKVDDSFAPALEDEAVEVQHLLAEPKTDHVSVDGVLCLGKEKSSKCSETNGFSYGFNDGMGRNIGGLHSHITQGPDDLDLGVLDGFLDEVDEVDDIHAANDFSVAYKDFILDIELAEKVSYLDYTPCEGSRLRNSSSESQSPGCSGSSNGAAGMSESSTATIPESESKNGWHNKSVKCKLRRPSGDKWNSQEPGEDSVCPTSDDIEDLDELDDDAKPLISLVSGKNAKKVVQAAKAGTSARQKRLRKPTKRYIEELSDPKSKHVMERKSDLSATLKDKRPKIRSHDELHCGGALSCTPKESFSENFNQATSKGTDEPLHLRSKPVSERRTNPSFISKGRCWSDTSQNEPYQVRPVKFAPKVLSLTGPSAQAPFESRPRRGRPKKSLPLSVGKQFSSSLAIYNLCFPVVEDSCASASTEFLESEDDESEDDCVKKRICKKSNDRRKHQRMWTTPEVMKLIDGIAQYGTGRWTDIKKLMFSSTAYRTPIDLRDKWRNLLRASGAQKRKSNKKEVKEKLKDVVRSLPSSVFRRVRELASLHPYPRFSPGGRYIRRKN</sequence>
<dbReference type="InterPro" id="IPR001005">
    <property type="entry name" value="SANT/Myb"/>
</dbReference>
<evidence type="ECO:0000256" key="1">
    <source>
        <dbReference type="ARBA" id="ARBA00004123"/>
    </source>
</evidence>
<dbReference type="PANTHER" id="PTHR47122">
    <property type="entry name" value="MYB-LIKE DNA-BINDING DOMAIN CONTAINING PROTEIN, EXPRESSED"/>
    <property type="match status" value="1"/>
</dbReference>
<evidence type="ECO:0000259" key="5">
    <source>
        <dbReference type="PROSITE" id="PS51294"/>
    </source>
</evidence>
<feature type="compositionally biased region" description="Polar residues" evidence="3">
    <location>
        <begin position="182"/>
        <end position="199"/>
    </location>
</feature>
<evidence type="ECO:0000313" key="7">
    <source>
        <dbReference type="Proteomes" id="UP000657918"/>
    </source>
</evidence>
<reference evidence="6 7" key="1">
    <citation type="submission" date="2020-10" db="EMBL/GenBank/DDBJ databases">
        <title>Plant Genome Project.</title>
        <authorList>
            <person name="Zhang R.-G."/>
        </authorList>
    </citation>
    <scope>NUCLEOTIDE SEQUENCE [LARGE SCALE GENOMIC DNA]</scope>
    <source>
        <strain evidence="6">FAFU-HL-1</strain>
        <tissue evidence="6">Leaf</tissue>
    </source>
</reference>
<comment type="caution">
    <text evidence="6">The sequence shown here is derived from an EMBL/GenBank/DDBJ whole genome shotgun (WGS) entry which is preliminary data.</text>
</comment>
<dbReference type="GO" id="GO:0005634">
    <property type="term" value="C:nucleus"/>
    <property type="evidence" value="ECO:0007669"/>
    <property type="project" value="UniProtKB-SubCell"/>
</dbReference>
<proteinExistence type="predicted"/>
<dbReference type="InterPro" id="IPR009057">
    <property type="entry name" value="Homeodomain-like_sf"/>
</dbReference>
<dbReference type="EMBL" id="JADGMS010000006">
    <property type="protein sequence ID" value="KAF9680263.1"/>
    <property type="molecule type" value="Genomic_DNA"/>
</dbReference>
<dbReference type="Pfam" id="PF00249">
    <property type="entry name" value="Myb_DNA-binding"/>
    <property type="match status" value="1"/>
</dbReference>
<dbReference type="AlphaFoldDB" id="A0A835K3L0"/>
<evidence type="ECO:0000256" key="3">
    <source>
        <dbReference type="SAM" id="MobiDB-lite"/>
    </source>
</evidence>
<dbReference type="PROSITE" id="PS50090">
    <property type="entry name" value="MYB_LIKE"/>
    <property type="match status" value="1"/>
</dbReference>
<comment type="subcellular location">
    <subcellularLocation>
        <location evidence="1">Nucleus</location>
    </subcellularLocation>
</comment>
<dbReference type="OrthoDB" id="608866at2759"/>
<feature type="region of interest" description="Disordered" evidence="3">
    <location>
        <begin position="332"/>
        <end position="358"/>
    </location>
</feature>
<gene>
    <name evidence="6" type="ORF">SADUNF_Sadunf06G0103100</name>
</gene>
<accession>A0A835K3L0</accession>
<evidence type="ECO:0000259" key="4">
    <source>
        <dbReference type="PROSITE" id="PS50090"/>
    </source>
</evidence>
<feature type="region of interest" description="Disordered" evidence="3">
    <location>
        <begin position="393"/>
        <end position="415"/>
    </location>
</feature>
<feature type="compositionally biased region" description="Low complexity" evidence="3">
    <location>
        <begin position="159"/>
        <end position="177"/>
    </location>
</feature>
<feature type="compositionally biased region" description="Basic and acidic residues" evidence="3">
    <location>
        <begin position="340"/>
        <end position="357"/>
    </location>
</feature>
<keyword evidence="2" id="KW-0539">Nucleus</keyword>
<feature type="domain" description="HTH myb-type" evidence="5">
    <location>
        <begin position="469"/>
        <end position="528"/>
    </location>
</feature>